<dbReference type="GeneID" id="103508445"/>
<dbReference type="GO" id="GO:0005829">
    <property type="term" value="C:cytosol"/>
    <property type="evidence" value="ECO:0007669"/>
    <property type="project" value="TreeGrafter"/>
</dbReference>
<dbReference type="Proteomes" id="UP000079169">
    <property type="component" value="Unplaced"/>
</dbReference>
<dbReference type="GO" id="GO:0019915">
    <property type="term" value="P:lipid storage"/>
    <property type="evidence" value="ECO:0007669"/>
    <property type="project" value="TreeGrafter"/>
</dbReference>
<dbReference type="GO" id="GO:0010890">
    <property type="term" value="P:positive regulation of triglyceride storage"/>
    <property type="evidence" value="ECO:0007669"/>
    <property type="project" value="TreeGrafter"/>
</dbReference>
<dbReference type="KEGG" id="dci:103508445"/>
<evidence type="ECO:0000313" key="2">
    <source>
        <dbReference type="RefSeq" id="XP_026678844.1"/>
    </source>
</evidence>
<dbReference type="PaxDb" id="121845-A0A3Q0IRC5"/>
<organism evidence="1 2">
    <name type="scientific">Diaphorina citri</name>
    <name type="common">Asian citrus psyllid</name>
    <dbReference type="NCBI Taxonomy" id="121845"/>
    <lineage>
        <taxon>Eukaryota</taxon>
        <taxon>Metazoa</taxon>
        <taxon>Ecdysozoa</taxon>
        <taxon>Arthropoda</taxon>
        <taxon>Hexapoda</taxon>
        <taxon>Insecta</taxon>
        <taxon>Pterygota</taxon>
        <taxon>Neoptera</taxon>
        <taxon>Paraneoptera</taxon>
        <taxon>Hemiptera</taxon>
        <taxon>Sternorrhyncha</taxon>
        <taxon>Psylloidea</taxon>
        <taxon>Psyllidae</taxon>
        <taxon>Diaphorininae</taxon>
        <taxon>Diaphorina</taxon>
    </lineage>
</organism>
<dbReference type="PANTHER" id="PTHR14024:SF49">
    <property type="entry name" value="LIPID STORAGE DROPLETS SURFACE-BINDING PROTEIN 1"/>
    <property type="match status" value="1"/>
</dbReference>
<dbReference type="PANTHER" id="PTHR14024">
    <property type="entry name" value="PERILIPIN"/>
    <property type="match status" value="1"/>
</dbReference>
<dbReference type="RefSeq" id="XP_026678844.1">
    <property type="nucleotide sequence ID" value="XM_026823043.1"/>
</dbReference>
<reference evidence="2" key="1">
    <citation type="submission" date="2025-08" db="UniProtKB">
        <authorList>
            <consortium name="RefSeq"/>
        </authorList>
    </citation>
    <scope>IDENTIFICATION</scope>
</reference>
<proteinExistence type="predicted"/>
<sequence length="514" mass="57770">MAAQNGLSDLGRIPATHIAGLTERGLSDLGRIPATHIAGLTERGLSDLGRIPATHIAGLTERDLSDLGRIPATHIAGLTERGLSDLGRMSPTRMQYTNGLVTWGFTTAEKSLYTAIDLTKPTVALFEQPILIMDNLLCKSLDVVEQKVPVINYSPEVIYHLTKDYASRNVFQPMIKRAESVKEISYNKANDQEKSLDVVEQKVPVINYSPEVIYHLTKDYASRNVFQPMIKRAESVKEISYNKANEAAVKLDSVLNIADKYVDKCITKPTVALFEQPILIMDNLLCKSLDVVEQKVPVINYSPEVIYHLTKDYASRNVFQPMIKRAESVKEISYNKANEAAVKLDSVLNIADKYVDKYLPDDGSQDTNGKEGKSSLGFKKIRIWKRLLFQLARDPKRFFQKVKELWAYLSADEPENQAPPHNLEELIVMLTRESSRRIVHLVNYTSGLVMHRMDVVQHYLQEISHFIYIQVRKSADVGAKQSALAIEQSKKVAEIAIQVRDVVLLSMLGLCSLS</sequence>
<dbReference type="AlphaFoldDB" id="A0A3Q0IRC5"/>
<keyword evidence="1" id="KW-1185">Reference proteome</keyword>
<gene>
    <name evidence="2" type="primary">LOC103508445</name>
</gene>
<dbReference type="GO" id="GO:0005811">
    <property type="term" value="C:lipid droplet"/>
    <property type="evidence" value="ECO:0007669"/>
    <property type="project" value="TreeGrafter"/>
</dbReference>
<protein>
    <submittedName>
        <fullName evidence="2">Lipid storage droplets surface-binding protein 1-like</fullName>
    </submittedName>
</protein>
<accession>A0A3Q0IRC5</accession>
<dbReference type="STRING" id="121845.A0A3Q0IRC5"/>
<evidence type="ECO:0000313" key="1">
    <source>
        <dbReference type="Proteomes" id="UP000079169"/>
    </source>
</evidence>
<name>A0A3Q0IRC5_DIACI</name>